<dbReference type="PANTHER" id="PTHR42085:SF1">
    <property type="entry name" value="F-BOX DOMAIN-CONTAINING PROTEIN"/>
    <property type="match status" value="1"/>
</dbReference>
<sequence>MDPVTRSRLQQLGARSKSHNLQNSHNPEGDVKKHIITGLRDNIITITVTITIITKMDVDTNIPDLPMSGQSDAMPPLLRLPREIRDEIYKHLLLFPTPPTPTGVTSYYNLPQYHHPKVDLAILRVNKQIHDEAATLFYTRNTFLVRVTVNGYQPSVRLEAPWGRRTFSAEKYPHGRFDAPVKRSTGSHFRCQRHPSAGYLALVRHIRVDVFDFCWQGISSNKPERRRWRKALLPVVHRLQMALGDDGSNVNMTIRLMMEGKWNVSGISSIGVDIYRRGIETAWGLTTAPWRWSLDIPDELLTHFPGVAEQALLECQYSS</sequence>
<keyword evidence="3" id="KW-1185">Reference proteome</keyword>
<dbReference type="InterPro" id="IPR038883">
    <property type="entry name" value="AN11006-like"/>
</dbReference>
<organism evidence="2 3">
    <name type="scientific">Orbilia brochopaga</name>
    <dbReference type="NCBI Taxonomy" id="3140254"/>
    <lineage>
        <taxon>Eukaryota</taxon>
        <taxon>Fungi</taxon>
        <taxon>Dikarya</taxon>
        <taxon>Ascomycota</taxon>
        <taxon>Pezizomycotina</taxon>
        <taxon>Orbiliomycetes</taxon>
        <taxon>Orbiliales</taxon>
        <taxon>Orbiliaceae</taxon>
        <taxon>Orbilia</taxon>
    </lineage>
</organism>
<evidence type="ECO:0000313" key="3">
    <source>
        <dbReference type="Proteomes" id="UP001375240"/>
    </source>
</evidence>
<evidence type="ECO:0000256" key="1">
    <source>
        <dbReference type="SAM" id="MobiDB-lite"/>
    </source>
</evidence>
<evidence type="ECO:0008006" key="4">
    <source>
        <dbReference type="Google" id="ProtNLM"/>
    </source>
</evidence>
<dbReference type="AlphaFoldDB" id="A0AAV9VAW6"/>
<comment type="caution">
    <text evidence="2">The sequence shown here is derived from an EMBL/GenBank/DDBJ whole genome shotgun (WGS) entry which is preliminary data.</text>
</comment>
<reference evidence="2 3" key="1">
    <citation type="submission" date="2019-10" db="EMBL/GenBank/DDBJ databases">
        <authorList>
            <person name="Palmer J.M."/>
        </authorList>
    </citation>
    <scope>NUCLEOTIDE SEQUENCE [LARGE SCALE GENOMIC DNA]</scope>
    <source>
        <strain evidence="2 3">TWF696</strain>
    </source>
</reference>
<protein>
    <recommendedName>
        <fullName evidence="4">F-box domain-containing protein</fullName>
    </recommendedName>
</protein>
<proteinExistence type="predicted"/>
<evidence type="ECO:0000313" key="2">
    <source>
        <dbReference type="EMBL" id="KAK6359105.1"/>
    </source>
</evidence>
<dbReference type="EMBL" id="JAVHNQ010000001">
    <property type="protein sequence ID" value="KAK6359105.1"/>
    <property type="molecule type" value="Genomic_DNA"/>
</dbReference>
<name>A0AAV9VAW6_9PEZI</name>
<dbReference type="Proteomes" id="UP001375240">
    <property type="component" value="Unassembled WGS sequence"/>
</dbReference>
<accession>A0AAV9VAW6</accession>
<dbReference type="PANTHER" id="PTHR42085">
    <property type="entry name" value="F-BOX DOMAIN-CONTAINING PROTEIN"/>
    <property type="match status" value="1"/>
</dbReference>
<gene>
    <name evidence="2" type="ORF">TWF696_000272</name>
</gene>
<feature type="region of interest" description="Disordered" evidence="1">
    <location>
        <begin position="1"/>
        <end position="29"/>
    </location>
</feature>